<dbReference type="EMBL" id="BSVB01000001">
    <property type="protein sequence ID" value="GMA94368.1"/>
    <property type="molecule type" value="Genomic_DNA"/>
</dbReference>
<protein>
    <recommendedName>
        <fullName evidence="4">Alpha/beta hydrolase</fullName>
    </recommendedName>
</protein>
<evidence type="ECO:0000313" key="3">
    <source>
        <dbReference type="Proteomes" id="UP001157034"/>
    </source>
</evidence>
<accession>A0ABQ6K485</accession>
<feature type="signal peptide" evidence="1">
    <location>
        <begin position="1"/>
        <end position="30"/>
    </location>
</feature>
<sequence>MTSRRGTRIRVAALAAVCAAALLLSGCSTLFPPARPHSTTSKPTGEKVEPALQPFYSQVLHWQACAGGFQCADARAPMDWKDPGKASIKLALIRHVASGTPIGSLLVNPGVRAHRGSTS</sequence>
<gene>
    <name evidence="2" type="ORF">GCM10025881_11920</name>
</gene>
<proteinExistence type="predicted"/>
<organism evidence="2 3">
    <name type="scientific">Pseudolysinimonas kribbensis</name>
    <dbReference type="NCBI Taxonomy" id="433641"/>
    <lineage>
        <taxon>Bacteria</taxon>
        <taxon>Bacillati</taxon>
        <taxon>Actinomycetota</taxon>
        <taxon>Actinomycetes</taxon>
        <taxon>Micrococcales</taxon>
        <taxon>Microbacteriaceae</taxon>
        <taxon>Pseudolysinimonas</taxon>
    </lineage>
</organism>
<evidence type="ECO:0008006" key="4">
    <source>
        <dbReference type="Google" id="ProtNLM"/>
    </source>
</evidence>
<dbReference type="PROSITE" id="PS51257">
    <property type="entry name" value="PROKAR_LIPOPROTEIN"/>
    <property type="match status" value="1"/>
</dbReference>
<comment type="caution">
    <text evidence="2">The sequence shown here is derived from an EMBL/GenBank/DDBJ whole genome shotgun (WGS) entry which is preliminary data.</text>
</comment>
<evidence type="ECO:0000256" key="1">
    <source>
        <dbReference type="SAM" id="SignalP"/>
    </source>
</evidence>
<feature type="chain" id="PRO_5047401865" description="Alpha/beta hydrolase" evidence="1">
    <location>
        <begin position="31"/>
        <end position="119"/>
    </location>
</feature>
<evidence type="ECO:0000313" key="2">
    <source>
        <dbReference type="EMBL" id="GMA94368.1"/>
    </source>
</evidence>
<reference evidence="3" key="1">
    <citation type="journal article" date="2019" name="Int. J. Syst. Evol. Microbiol.">
        <title>The Global Catalogue of Microorganisms (GCM) 10K type strain sequencing project: providing services to taxonomists for standard genome sequencing and annotation.</title>
        <authorList>
            <consortium name="The Broad Institute Genomics Platform"/>
            <consortium name="The Broad Institute Genome Sequencing Center for Infectious Disease"/>
            <person name="Wu L."/>
            <person name="Ma J."/>
        </authorList>
    </citation>
    <scope>NUCLEOTIDE SEQUENCE [LARGE SCALE GENOMIC DNA]</scope>
    <source>
        <strain evidence="3">NBRC 108894</strain>
    </source>
</reference>
<keyword evidence="3" id="KW-1185">Reference proteome</keyword>
<dbReference type="Proteomes" id="UP001157034">
    <property type="component" value="Unassembled WGS sequence"/>
</dbReference>
<name>A0ABQ6K485_9MICO</name>
<keyword evidence="1" id="KW-0732">Signal</keyword>